<comment type="caution">
    <text evidence="1">The sequence shown here is derived from an EMBL/GenBank/DDBJ whole genome shotgun (WGS) entry which is preliminary data.</text>
</comment>
<dbReference type="AlphaFoldDB" id="A0A814AGA6"/>
<feature type="non-terminal residue" evidence="1">
    <location>
        <position position="45"/>
    </location>
</feature>
<evidence type="ECO:0000313" key="1">
    <source>
        <dbReference type="EMBL" id="CAF0912191.1"/>
    </source>
</evidence>
<evidence type="ECO:0000313" key="3">
    <source>
        <dbReference type="Proteomes" id="UP000663829"/>
    </source>
</evidence>
<sequence>MNCDALWMSQNEGYMGRQEDKQQLAALNDKFAYYTSKVMLMEADA</sequence>
<dbReference type="EMBL" id="CAJNOQ010001687">
    <property type="protein sequence ID" value="CAF0912191.1"/>
    <property type="molecule type" value="Genomic_DNA"/>
</dbReference>
<keyword evidence="3" id="KW-1185">Reference proteome</keyword>
<name>A0A814AGA6_9BILA</name>
<protein>
    <submittedName>
        <fullName evidence="1">Uncharacterized protein</fullName>
    </submittedName>
</protein>
<organism evidence="1 3">
    <name type="scientific">Didymodactylos carnosus</name>
    <dbReference type="NCBI Taxonomy" id="1234261"/>
    <lineage>
        <taxon>Eukaryota</taxon>
        <taxon>Metazoa</taxon>
        <taxon>Spiralia</taxon>
        <taxon>Gnathifera</taxon>
        <taxon>Rotifera</taxon>
        <taxon>Eurotatoria</taxon>
        <taxon>Bdelloidea</taxon>
        <taxon>Philodinida</taxon>
        <taxon>Philodinidae</taxon>
        <taxon>Didymodactylos</taxon>
    </lineage>
</organism>
<dbReference type="Proteomes" id="UP000681722">
    <property type="component" value="Unassembled WGS sequence"/>
</dbReference>
<proteinExistence type="predicted"/>
<evidence type="ECO:0000313" key="2">
    <source>
        <dbReference type="EMBL" id="CAF3693085.1"/>
    </source>
</evidence>
<dbReference type="EMBL" id="CAJOBC010001687">
    <property type="protein sequence ID" value="CAF3693085.1"/>
    <property type="molecule type" value="Genomic_DNA"/>
</dbReference>
<gene>
    <name evidence="1" type="ORF">GPM918_LOCUS9207</name>
    <name evidence="2" type="ORF">SRO942_LOCUS9208</name>
</gene>
<accession>A0A814AGA6</accession>
<reference evidence="1" key="1">
    <citation type="submission" date="2021-02" db="EMBL/GenBank/DDBJ databases">
        <authorList>
            <person name="Nowell W R."/>
        </authorList>
    </citation>
    <scope>NUCLEOTIDE SEQUENCE</scope>
</reference>
<dbReference type="Proteomes" id="UP000663829">
    <property type="component" value="Unassembled WGS sequence"/>
</dbReference>